<sequence>MAEEVHLGLPGPWAEDYREKADHYTTKIGGVPDWPTEDVGAEAELLQCKLCGTRLCLVAQASFLYFLAKNVYAPLAKLNIEERTLWKVLRVQKCHGGMQSNDNGDGSVRSKEKVCSNEPTPSYSAGKHNEEENKSSNSNDDDFDLDALAAALEQAATVASNTKKKYKSKRANNVPRKCAAVKEKVNDLSIPVLPCFYIYYDKEQSRGKASVGSSSYEKLLAEEMMDMGNDEEEKWEGEKYEYDKAPGADRTFLKFKKRLDAYPQQCFRYSCGGSPLLPTTNSQDVGTCKLCGSQRQYELQLMSPLSYFLDQAGDGSSNCAPNAWTWLTLVIYTCSKIAVATVVASSRGTRAWEGAEELLGKFLEKFIGPVNVWVARKGAVVSVSGWWPLALPWLAYGSSHVMFDIGYNSQGEWHIQETVKHPSTIVLHNNQNSRAFNFVHRCRRHCHCPPLASIRSSSRRCRSRWEDPPFRHGHLSLGSKAHYPAPSRVP</sequence>
<evidence type="ECO:0000259" key="2">
    <source>
        <dbReference type="Pfam" id="PF04194"/>
    </source>
</evidence>
<dbReference type="InterPro" id="IPR007320">
    <property type="entry name" value="PDCD2_C"/>
</dbReference>
<reference evidence="3" key="1">
    <citation type="submission" date="2015-06" db="UniProtKB">
        <authorList>
            <consortium name="EnsemblPlants"/>
        </authorList>
    </citation>
    <scope>IDENTIFICATION</scope>
</reference>
<proteinExistence type="predicted"/>
<dbReference type="EnsemblPlants" id="EMT32952">
    <property type="protein sequence ID" value="EMT32952"/>
    <property type="gene ID" value="F775_16693"/>
</dbReference>
<dbReference type="AlphaFoldDB" id="M8CYZ5"/>
<dbReference type="Pfam" id="PF04194">
    <property type="entry name" value="PDCD2_C"/>
    <property type="match status" value="1"/>
</dbReference>
<dbReference type="PANTHER" id="PTHR47762">
    <property type="entry name" value="OSJNBB0079B02.4 PROTEIN"/>
    <property type="match status" value="1"/>
</dbReference>
<organism evidence="3">
    <name type="scientific">Aegilops tauschii</name>
    <name type="common">Tausch's goatgrass</name>
    <name type="synonym">Aegilops squarrosa</name>
    <dbReference type="NCBI Taxonomy" id="37682"/>
    <lineage>
        <taxon>Eukaryota</taxon>
        <taxon>Viridiplantae</taxon>
        <taxon>Streptophyta</taxon>
        <taxon>Embryophyta</taxon>
        <taxon>Tracheophyta</taxon>
        <taxon>Spermatophyta</taxon>
        <taxon>Magnoliopsida</taxon>
        <taxon>Liliopsida</taxon>
        <taxon>Poales</taxon>
        <taxon>Poaceae</taxon>
        <taxon>BOP clade</taxon>
        <taxon>Pooideae</taxon>
        <taxon>Triticodae</taxon>
        <taxon>Triticeae</taxon>
        <taxon>Triticinae</taxon>
        <taxon>Aegilops</taxon>
    </lineage>
</organism>
<dbReference type="PANTHER" id="PTHR47762:SF2">
    <property type="entry name" value="OS04G0640800 PROTEIN"/>
    <property type="match status" value="1"/>
</dbReference>
<feature type="domain" description="Programmed cell death protein 2 C-terminal" evidence="2">
    <location>
        <begin position="249"/>
        <end position="338"/>
    </location>
</feature>
<name>M8CYZ5_AEGTA</name>
<feature type="region of interest" description="Disordered" evidence="1">
    <location>
        <begin position="99"/>
        <end position="140"/>
    </location>
</feature>
<evidence type="ECO:0000256" key="1">
    <source>
        <dbReference type="SAM" id="MobiDB-lite"/>
    </source>
</evidence>
<protein>
    <submittedName>
        <fullName evidence="3">Programmed cell death protein 2-like protein</fullName>
    </submittedName>
</protein>
<dbReference type="GO" id="GO:0005737">
    <property type="term" value="C:cytoplasm"/>
    <property type="evidence" value="ECO:0007669"/>
    <property type="project" value="InterPro"/>
</dbReference>
<evidence type="ECO:0000313" key="3">
    <source>
        <dbReference type="EnsemblPlants" id="EMT32952"/>
    </source>
</evidence>
<accession>M8CYZ5</accession>